<dbReference type="PRINTS" id="PR00413">
    <property type="entry name" value="HADHALOGNASE"/>
</dbReference>
<dbReference type="InterPro" id="IPR051540">
    <property type="entry name" value="S-2-haloacid_dehalogenase"/>
</dbReference>
<sequence length="240" mass="27321">MTENSPGNPLDRVSTLTFDIFGTVLDLAGSIVPPLEEILRSCEAHESITGADVWSHWRQRQRIEQYQDNLLMLGHSGYQAVMKRALLYSLRTLKIEFTYEQIDELMKAYQGLTPFQDAIDGLKRLGTKYQLVILSNGEGRYLEHLVKNRIGIDFHAILSAELVGQFKPHPSVYRFAAKSLELEPGQIMMVASHSFDILGARHSGFRGAYVNRYGLPYDESEYRPDFTTVDFNELCVKLDV</sequence>
<comment type="similarity">
    <text evidence="1">Belongs to the HAD-like hydrolase superfamily. S-2-haloalkanoic acid dehalogenase family.</text>
</comment>
<dbReference type="InterPro" id="IPR023198">
    <property type="entry name" value="PGP-like_dom2"/>
</dbReference>
<dbReference type="PANTHER" id="PTHR43316:SF3">
    <property type="entry name" value="HALOACID DEHALOGENASE, TYPE II (AFU_ORTHOLOGUE AFUA_2G07750)-RELATED"/>
    <property type="match status" value="1"/>
</dbReference>
<reference evidence="3" key="1">
    <citation type="submission" date="2018-05" db="EMBL/GenBank/DDBJ databases">
        <authorList>
            <person name="Lanie J.A."/>
            <person name="Ng W.-L."/>
            <person name="Kazmierczak K.M."/>
            <person name="Andrzejewski T.M."/>
            <person name="Davidsen T.M."/>
            <person name="Wayne K.J."/>
            <person name="Tettelin H."/>
            <person name="Glass J.I."/>
            <person name="Rusch D."/>
            <person name="Podicherti R."/>
            <person name="Tsui H.-C.T."/>
            <person name="Winkler M.E."/>
        </authorList>
    </citation>
    <scope>NUCLEOTIDE SEQUENCE</scope>
</reference>
<evidence type="ECO:0000256" key="2">
    <source>
        <dbReference type="ARBA" id="ARBA00022801"/>
    </source>
</evidence>
<dbReference type="AlphaFoldDB" id="A0A382IK52"/>
<name>A0A382IK52_9ZZZZ</name>
<dbReference type="InterPro" id="IPR023214">
    <property type="entry name" value="HAD_sf"/>
</dbReference>
<proteinExistence type="inferred from homology"/>
<dbReference type="SUPFAM" id="SSF56784">
    <property type="entry name" value="HAD-like"/>
    <property type="match status" value="1"/>
</dbReference>
<dbReference type="InterPro" id="IPR006439">
    <property type="entry name" value="HAD-SF_hydro_IA"/>
</dbReference>
<protein>
    <recommendedName>
        <fullName evidence="4">Haloacid dehalogenase, type II</fullName>
    </recommendedName>
</protein>
<dbReference type="Gene3D" id="3.40.50.1000">
    <property type="entry name" value="HAD superfamily/HAD-like"/>
    <property type="match status" value="1"/>
</dbReference>
<dbReference type="GO" id="GO:0019120">
    <property type="term" value="F:hydrolase activity, acting on acid halide bonds, in C-halide compounds"/>
    <property type="evidence" value="ECO:0007669"/>
    <property type="project" value="InterPro"/>
</dbReference>
<dbReference type="NCBIfam" id="TIGR01428">
    <property type="entry name" value="HAD_type_II"/>
    <property type="match status" value="1"/>
</dbReference>
<dbReference type="Gene3D" id="1.10.150.240">
    <property type="entry name" value="Putative phosphatase, domain 2"/>
    <property type="match status" value="1"/>
</dbReference>
<evidence type="ECO:0000256" key="1">
    <source>
        <dbReference type="ARBA" id="ARBA00008106"/>
    </source>
</evidence>
<dbReference type="SFLD" id="SFLDS00003">
    <property type="entry name" value="Haloacid_Dehalogenase"/>
    <property type="match status" value="1"/>
</dbReference>
<keyword evidence="2" id="KW-0378">Hydrolase</keyword>
<evidence type="ECO:0008006" key="4">
    <source>
        <dbReference type="Google" id="ProtNLM"/>
    </source>
</evidence>
<accession>A0A382IK52</accession>
<gene>
    <name evidence="3" type="ORF">METZ01_LOCUS252486</name>
</gene>
<dbReference type="InterPro" id="IPR036412">
    <property type="entry name" value="HAD-like_sf"/>
</dbReference>
<dbReference type="CDD" id="cd02588">
    <property type="entry name" value="HAD_L2-DEX"/>
    <property type="match status" value="1"/>
</dbReference>
<organism evidence="3">
    <name type="scientific">marine metagenome</name>
    <dbReference type="NCBI Taxonomy" id="408172"/>
    <lineage>
        <taxon>unclassified sequences</taxon>
        <taxon>metagenomes</taxon>
        <taxon>ecological metagenomes</taxon>
    </lineage>
</organism>
<dbReference type="PANTHER" id="PTHR43316">
    <property type="entry name" value="HYDROLASE, HALOACID DELAHOGENASE-RELATED"/>
    <property type="match status" value="1"/>
</dbReference>
<dbReference type="NCBIfam" id="TIGR01493">
    <property type="entry name" value="HAD-SF-IA-v2"/>
    <property type="match status" value="1"/>
</dbReference>
<dbReference type="EMBL" id="UINC01067706">
    <property type="protein sequence ID" value="SVB99632.1"/>
    <property type="molecule type" value="Genomic_DNA"/>
</dbReference>
<dbReference type="SFLD" id="SFLDG01129">
    <property type="entry name" value="C1.5:_HAD__Beta-PGM__Phosphata"/>
    <property type="match status" value="1"/>
</dbReference>
<evidence type="ECO:0000313" key="3">
    <source>
        <dbReference type="EMBL" id="SVB99632.1"/>
    </source>
</evidence>
<dbReference type="InterPro" id="IPR006328">
    <property type="entry name" value="2-HAD"/>
</dbReference>
<dbReference type="Pfam" id="PF00702">
    <property type="entry name" value="Hydrolase"/>
    <property type="match status" value="1"/>
</dbReference>